<sequence length="50" mass="5963">MIYYKNLKVNDTYAKVIKILNEHPEFKKELAENINNPNALKRFNKLSPEK</sequence>
<gene>
    <name evidence="1" type="ordered locus">A1G_03700</name>
</gene>
<dbReference type="EMBL" id="CP000848">
    <property type="protein sequence ID" value="ABV76259.1"/>
    <property type="molecule type" value="Genomic_DNA"/>
</dbReference>
<name>A0A0H3AWZ7_RICRS</name>
<dbReference type="AlphaFoldDB" id="A0A0H3AWZ7"/>
<dbReference type="Proteomes" id="UP000006832">
    <property type="component" value="Chromosome"/>
</dbReference>
<accession>A0A0H3AWZ7</accession>
<evidence type="ECO:0000313" key="2">
    <source>
        <dbReference type="Proteomes" id="UP000006832"/>
    </source>
</evidence>
<dbReference type="HOGENOM" id="CLU_3122185_0_0_5"/>
<dbReference type="KEGG" id="rri:A1G_03700"/>
<proteinExistence type="predicted"/>
<organism evidence="1 2">
    <name type="scientific">Rickettsia rickettsii (strain Sheila Smith)</name>
    <dbReference type="NCBI Taxonomy" id="392021"/>
    <lineage>
        <taxon>Bacteria</taxon>
        <taxon>Pseudomonadati</taxon>
        <taxon>Pseudomonadota</taxon>
        <taxon>Alphaproteobacteria</taxon>
        <taxon>Rickettsiales</taxon>
        <taxon>Rickettsiaceae</taxon>
        <taxon>Rickettsieae</taxon>
        <taxon>Rickettsia</taxon>
        <taxon>spotted fever group</taxon>
    </lineage>
</organism>
<protein>
    <submittedName>
        <fullName evidence="1">Uncharacterized protein</fullName>
    </submittedName>
</protein>
<reference evidence="2" key="1">
    <citation type="submission" date="2007-09" db="EMBL/GenBank/DDBJ databases">
        <title>Complete genome sequence of Rickettsia rickettsii.</title>
        <authorList>
            <person name="Madan A."/>
            <person name="Fahey J."/>
            <person name="Helton E."/>
            <person name="Ketteman M."/>
            <person name="Madan A."/>
            <person name="Rodrigues S."/>
            <person name="Sanchez A."/>
            <person name="Dasch G."/>
            <person name="Eremeeva M."/>
        </authorList>
    </citation>
    <scope>NUCLEOTIDE SEQUENCE [LARGE SCALE GENOMIC DNA]</scope>
    <source>
        <strain evidence="2">Sheila Smith</strain>
    </source>
</reference>
<evidence type="ECO:0000313" key="1">
    <source>
        <dbReference type="EMBL" id="ABV76259.1"/>
    </source>
</evidence>